<dbReference type="Proteomes" id="UP001231649">
    <property type="component" value="Chromosome 13"/>
</dbReference>
<evidence type="ECO:0000313" key="2">
    <source>
        <dbReference type="Proteomes" id="UP001231649"/>
    </source>
</evidence>
<sequence length="984" mass="111989">MLPHVNGNQENIEDDEIPFAFDNVKNITWYDRILLNRPLRIILVLLIATIATPILVYKFIFLPTLELPPSDGLSMGSCLVPREARLPCGIEAVTPDKCHEQCCYDHENHLCFHRYPSRFSYLFHGHWTEETDLHPRLPKVPYSEAKSYKNIRLSIDEITATHLALTFHHSNNTEGRRLKEKNYSYSITEPDKRHSERTELNIIVNSTQGNIFNTARGPLIAADNIWEISFRLTNETMYGLGEIPLKPGTVKVLYNHKGGLNSIPLVFARLNGSYHGLLIESMAPTEVIVRGDNQLVLRSITTLGLKFHLFVGPKPSDVMKDVMVALGVKRDLEYWMLGAHVCREPTTNDPLRELSTFISSATANGLPYESHCGAVPVVFETDCNDTMINLVNQGEALLRKAQKKFVPHVSPYIKYKPPHDNETTTETETTTEGHTSTTTPTTTTPIPRCFDDAKFDHYNLRDPNLYNLYLGQVNNHDVIYPGYKWASEKFMQHLWAFNTNFEAVILENNWPLDESEKDREAFYEYLPYFNQNFEAAFNVTPQWNATRPTRRPDWRNTRLISDSEYPGEQYFKRHNEYGNEFINAFGKIKGSIPTSSTSQWLNGNVTINRQNITTSWTNLRKELVEASLGGVSGHWYWSSPICGDTVEFNNVTQTRLCAKWYMAATYMPMIKIHSKGIARDPIGFAGINRLHMIRALNRRLSLLPYIYTVLQDGPLLRPMFYQFPLSTNLTDLTTQFAVGDDLVIVPNLEPSQTHIHLWKPPGTWYEFWGGLEIIGDEGFAITMTTTESDFFTMVRAGSIIIMQKETQLTADLTRLQSNYSLVIALKCETEISTATDELISTTEPITESDDITNSTIGIDSTTIGTSEEPEEISTTTEEPINTVTTCEAKGKLFMNENITLAFRANATHITVTAQKNEELDFNVFCNETVSTWASNVKEIVLYGLDEKENNYDTKKLISGETPLMDLCQLADSDEIFYKFINDEN</sequence>
<dbReference type="EMBL" id="CM056789">
    <property type="protein sequence ID" value="KAJ8718396.1"/>
    <property type="molecule type" value="Genomic_DNA"/>
</dbReference>
<gene>
    <name evidence="1" type="ORF">PYW08_002633</name>
</gene>
<comment type="caution">
    <text evidence="1">The sequence shown here is derived from an EMBL/GenBank/DDBJ whole genome shotgun (WGS) entry which is preliminary data.</text>
</comment>
<protein>
    <submittedName>
        <fullName evidence="1">Uncharacterized protein</fullName>
    </submittedName>
</protein>
<proteinExistence type="predicted"/>
<name>A0ACC2QMG5_9NEOP</name>
<organism evidence="1 2">
    <name type="scientific">Mythimna loreyi</name>
    <dbReference type="NCBI Taxonomy" id="667449"/>
    <lineage>
        <taxon>Eukaryota</taxon>
        <taxon>Metazoa</taxon>
        <taxon>Ecdysozoa</taxon>
        <taxon>Arthropoda</taxon>
        <taxon>Hexapoda</taxon>
        <taxon>Insecta</taxon>
        <taxon>Pterygota</taxon>
        <taxon>Neoptera</taxon>
        <taxon>Endopterygota</taxon>
        <taxon>Lepidoptera</taxon>
        <taxon>Glossata</taxon>
        <taxon>Ditrysia</taxon>
        <taxon>Noctuoidea</taxon>
        <taxon>Noctuidae</taxon>
        <taxon>Noctuinae</taxon>
        <taxon>Hadenini</taxon>
        <taxon>Mythimna</taxon>
    </lineage>
</organism>
<accession>A0ACC2QMG5</accession>
<reference evidence="1" key="1">
    <citation type="submission" date="2023-03" db="EMBL/GenBank/DDBJ databases">
        <title>Chromosome-level genomes of two armyworms, Mythimna separata and Mythimna loreyi, provide insights into the biosynthesis and reception of sex pheromones.</title>
        <authorList>
            <person name="Zhao H."/>
        </authorList>
    </citation>
    <scope>NUCLEOTIDE SEQUENCE</scope>
    <source>
        <strain evidence="1">BeijingLab</strain>
    </source>
</reference>
<keyword evidence="2" id="KW-1185">Reference proteome</keyword>
<evidence type="ECO:0000313" key="1">
    <source>
        <dbReference type="EMBL" id="KAJ8718396.1"/>
    </source>
</evidence>